<dbReference type="InterPro" id="IPR036181">
    <property type="entry name" value="MIT_dom_sf"/>
</dbReference>
<evidence type="ECO:0000313" key="2">
    <source>
        <dbReference type="EMBL" id="KAF7727947.1"/>
    </source>
</evidence>
<sequence length="370" mass="42051">MFGSKSNKRKSWTPEDQKRSSSPLFSHLSASASTPNVSRSSFNNAYPFIDPQPQLSRSSEYPGHASPPPYDTSPVPTPSTSGTFRSLNKFFEDPISIVNTTKERRKQTNNLDRRKITRGLQLVELAADAYEDGNDAVALDVYLSGVDMILMALPNKSDSKTKLALRDKLQSVEDRAGILQLPSSHQQKHLTAYEEQEPPKSTLFNLAVARITNTYKTTSHDQQSSPTPPVKAADPIYRFKSFGQFIIDCVVTFAVLIKQSPLPDLIYFIFGYLLQLLMWIDNQYHVVHKVQDFGFDCVKLMLQADEQYHLHEFASEAMYVFIAAGLKAAVAYKEAPGYQQQEPIRQHRDMPQIECYDRTPTRESRFAWRR</sequence>
<feature type="compositionally biased region" description="Low complexity" evidence="1">
    <location>
        <begin position="20"/>
        <end position="33"/>
    </location>
</feature>
<accession>A0A8H7BYB5</accession>
<dbReference type="SUPFAM" id="SSF116846">
    <property type="entry name" value="MIT domain"/>
    <property type="match status" value="1"/>
</dbReference>
<gene>
    <name evidence="2" type="ORF">EC973_006835</name>
</gene>
<feature type="compositionally biased region" description="Polar residues" evidence="1">
    <location>
        <begin position="34"/>
        <end position="44"/>
    </location>
</feature>
<organism evidence="2 3">
    <name type="scientific">Apophysomyces ossiformis</name>
    <dbReference type="NCBI Taxonomy" id="679940"/>
    <lineage>
        <taxon>Eukaryota</taxon>
        <taxon>Fungi</taxon>
        <taxon>Fungi incertae sedis</taxon>
        <taxon>Mucoromycota</taxon>
        <taxon>Mucoromycotina</taxon>
        <taxon>Mucoromycetes</taxon>
        <taxon>Mucorales</taxon>
        <taxon>Mucorineae</taxon>
        <taxon>Mucoraceae</taxon>
        <taxon>Apophysomyces</taxon>
    </lineage>
</organism>
<feature type="compositionally biased region" description="Pro residues" evidence="1">
    <location>
        <begin position="65"/>
        <end position="77"/>
    </location>
</feature>
<comment type="caution">
    <text evidence="2">The sequence shown here is derived from an EMBL/GenBank/DDBJ whole genome shotgun (WGS) entry which is preliminary data.</text>
</comment>
<reference evidence="2" key="1">
    <citation type="submission" date="2020-01" db="EMBL/GenBank/DDBJ databases">
        <title>Genome Sequencing of Three Apophysomyces-Like Fungal Strains Confirms a Novel Fungal Genus in the Mucoromycota with divergent Burkholderia-like Endosymbiotic Bacteria.</title>
        <authorList>
            <person name="Stajich J.E."/>
            <person name="Macias A.M."/>
            <person name="Carter-House D."/>
            <person name="Lovett B."/>
            <person name="Kasson L.R."/>
            <person name="Berry K."/>
            <person name="Grigoriev I."/>
            <person name="Chang Y."/>
            <person name="Spatafora J."/>
            <person name="Kasson M.T."/>
        </authorList>
    </citation>
    <scope>NUCLEOTIDE SEQUENCE</scope>
    <source>
        <strain evidence="2">NRRL A-21654</strain>
    </source>
</reference>
<feature type="region of interest" description="Disordered" evidence="1">
    <location>
        <begin position="1"/>
        <end position="84"/>
    </location>
</feature>
<dbReference type="Proteomes" id="UP000605846">
    <property type="component" value="Unassembled WGS sequence"/>
</dbReference>
<protein>
    <recommendedName>
        <fullName evidence="4">MIT domain-containing protein</fullName>
    </recommendedName>
</protein>
<evidence type="ECO:0000313" key="3">
    <source>
        <dbReference type="Proteomes" id="UP000605846"/>
    </source>
</evidence>
<evidence type="ECO:0000256" key="1">
    <source>
        <dbReference type="SAM" id="MobiDB-lite"/>
    </source>
</evidence>
<dbReference type="Gene3D" id="1.20.58.80">
    <property type="entry name" value="Phosphotransferase system, lactose/cellobiose-type IIA subunit"/>
    <property type="match status" value="1"/>
</dbReference>
<feature type="compositionally biased region" description="Basic residues" evidence="1">
    <location>
        <begin position="1"/>
        <end position="11"/>
    </location>
</feature>
<keyword evidence="3" id="KW-1185">Reference proteome</keyword>
<proteinExistence type="predicted"/>
<evidence type="ECO:0008006" key="4">
    <source>
        <dbReference type="Google" id="ProtNLM"/>
    </source>
</evidence>
<dbReference type="OrthoDB" id="2414723at2759"/>
<dbReference type="AlphaFoldDB" id="A0A8H7BYB5"/>
<name>A0A8H7BYB5_9FUNG</name>
<dbReference type="EMBL" id="JABAYA010000046">
    <property type="protein sequence ID" value="KAF7727947.1"/>
    <property type="molecule type" value="Genomic_DNA"/>
</dbReference>